<dbReference type="RefSeq" id="XP_004998289.1">
    <property type="nucleotide sequence ID" value="XM_004998232.1"/>
</dbReference>
<evidence type="ECO:0000256" key="2">
    <source>
        <dbReference type="SAM" id="SignalP"/>
    </source>
</evidence>
<dbReference type="GO" id="GO:0031012">
    <property type="term" value="C:extracellular matrix"/>
    <property type="evidence" value="ECO:0007669"/>
    <property type="project" value="TreeGrafter"/>
</dbReference>
<gene>
    <name evidence="3" type="ORF">PTSG_00821</name>
</gene>
<protein>
    <recommendedName>
        <fullName evidence="5">Heparanase</fullName>
    </recommendedName>
</protein>
<dbReference type="STRING" id="946362.F2TXK5"/>
<organism evidence="4">
    <name type="scientific">Salpingoeca rosetta (strain ATCC 50818 / BSB-021)</name>
    <dbReference type="NCBI Taxonomy" id="946362"/>
    <lineage>
        <taxon>Eukaryota</taxon>
        <taxon>Choanoflagellata</taxon>
        <taxon>Craspedida</taxon>
        <taxon>Salpingoecidae</taxon>
        <taxon>Salpingoeca</taxon>
    </lineage>
</organism>
<evidence type="ECO:0008006" key="5">
    <source>
        <dbReference type="Google" id="ProtNLM"/>
    </source>
</evidence>
<keyword evidence="2" id="KW-0732">Signal</keyword>
<dbReference type="PANTHER" id="PTHR46145">
    <property type="entry name" value="HEPARANASE"/>
    <property type="match status" value="1"/>
</dbReference>
<dbReference type="InterPro" id="IPR005199">
    <property type="entry name" value="Glyco_hydro_79"/>
</dbReference>
<evidence type="ECO:0000313" key="3">
    <source>
        <dbReference type="EMBL" id="EGD76114.1"/>
    </source>
</evidence>
<dbReference type="OrthoDB" id="726732at2759"/>
<dbReference type="PANTHER" id="PTHR46145:SF4">
    <property type="entry name" value="HEPARANASE"/>
    <property type="match status" value="1"/>
</dbReference>
<dbReference type="Proteomes" id="UP000007799">
    <property type="component" value="Unassembled WGS sequence"/>
</dbReference>
<evidence type="ECO:0000313" key="4">
    <source>
        <dbReference type="Proteomes" id="UP000007799"/>
    </source>
</evidence>
<accession>F2TXK5</accession>
<dbReference type="OMA" id="YMRGSIT"/>
<reference evidence="3" key="1">
    <citation type="submission" date="2009-08" db="EMBL/GenBank/DDBJ databases">
        <title>Annotation of Salpingoeca rosetta.</title>
        <authorList>
            <consortium name="The Broad Institute Genome Sequencing Platform"/>
            <person name="Russ C."/>
            <person name="Cuomo C."/>
            <person name="Burger G."/>
            <person name="Gray M.W."/>
            <person name="Holland P.W.H."/>
            <person name="King N."/>
            <person name="Lang F.B.F."/>
            <person name="Roger A.J."/>
            <person name="Ruiz-Trillo I."/>
            <person name="Young S.K."/>
            <person name="Zeng Q."/>
            <person name="Gargeya S."/>
            <person name="Alvarado L."/>
            <person name="Berlin A."/>
            <person name="Chapman S.B."/>
            <person name="Chen Z."/>
            <person name="Freedman E."/>
            <person name="Gellesch M."/>
            <person name="Goldberg J."/>
            <person name="Griggs A."/>
            <person name="Gujja S."/>
            <person name="Heilman E."/>
            <person name="Heiman D."/>
            <person name="Howarth C."/>
            <person name="Mehta T."/>
            <person name="Neiman D."/>
            <person name="Pearson M."/>
            <person name="Roberts A."/>
            <person name="Saif S."/>
            <person name="Shea T."/>
            <person name="Shenoy N."/>
            <person name="Sisk P."/>
            <person name="Stolte C."/>
            <person name="Sykes S."/>
            <person name="White J."/>
            <person name="Yandava C."/>
            <person name="Haas B."/>
            <person name="Nusbaum C."/>
            <person name="Birren B."/>
        </authorList>
    </citation>
    <scope>NUCLEOTIDE SEQUENCE [LARGE SCALE GENOMIC DNA]</scope>
    <source>
        <strain evidence="3">ATCC 50818</strain>
    </source>
</reference>
<dbReference type="GeneID" id="16078884"/>
<name>F2TXK5_SALR5</name>
<dbReference type="Pfam" id="PF03662">
    <property type="entry name" value="Glyco_hydro_79n"/>
    <property type="match status" value="1"/>
</dbReference>
<proteinExistence type="inferred from homology"/>
<dbReference type="InParanoid" id="F2TXK5"/>
<dbReference type="eggNOG" id="ENOG502QQST">
    <property type="taxonomic scope" value="Eukaryota"/>
</dbReference>
<dbReference type="Gene3D" id="3.20.20.80">
    <property type="entry name" value="Glycosidases"/>
    <property type="match status" value="1"/>
</dbReference>
<dbReference type="KEGG" id="sre:PTSG_00821"/>
<feature type="chain" id="PRO_5003288206" description="Heparanase" evidence="2">
    <location>
        <begin position="23"/>
        <end position="485"/>
    </location>
</feature>
<comment type="similarity">
    <text evidence="1">Belongs to the glycosyl hydrolase 79 family.</text>
</comment>
<dbReference type="SUPFAM" id="SSF51445">
    <property type="entry name" value="(Trans)glycosidases"/>
    <property type="match status" value="1"/>
</dbReference>
<dbReference type="FunCoup" id="F2TXK5">
    <property type="interactions" value="123"/>
</dbReference>
<dbReference type="InterPro" id="IPR017853">
    <property type="entry name" value="GH"/>
</dbReference>
<dbReference type="GO" id="GO:0016798">
    <property type="term" value="F:hydrolase activity, acting on glycosyl bonds"/>
    <property type="evidence" value="ECO:0007669"/>
    <property type="project" value="InterPro"/>
</dbReference>
<dbReference type="GO" id="GO:0016020">
    <property type="term" value="C:membrane"/>
    <property type="evidence" value="ECO:0007669"/>
    <property type="project" value="InterPro"/>
</dbReference>
<dbReference type="GO" id="GO:0005615">
    <property type="term" value="C:extracellular space"/>
    <property type="evidence" value="ECO:0007669"/>
    <property type="project" value="TreeGrafter"/>
</dbReference>
<dbReference type="EMBL" id="GL832956">
    <property type="protein sequence ID" value="EGD76114.1"/>
    <property type="molecule type" value="Genomic_DNA"/>
</dbReference>
<keyword evidence="4" id="KW-1185">Reference proteome</keyword>
<sequence length="485" mass="52598">MRMVVMMVVAAVTLASGASATAHNVDVEVNVTAGAAVLPPLFLSVTIDGGFATLNYSDPQLQKLTKALSPGYIRFGGNSHQRMNYSFPQQGSGDFATGADATTTLTPEAWNAIYAFAGATNMEVVFGLNGLTLFKNMSWNEEPAFPFLNYVADHKQFVGWELGNEPDLYSKRNITVTPGQRGNDFYRLRGILNNLFPITWLMGPDIADSGPKGQAYMATFLKHVPVGMLDGATWHQYYGSGASAKLWMASDPLVLDKFVDEATAYSHVLRTSQHRDIWMWLGETSNFYDGGSKSVSPTYAAGFMWLDKLGVAARLNTSIVCRQTLVGGVYSLIEHDTLTPHIDYWLSVLHKRLFGPTVLAVDGGLARARTVRVYAHCTPAAHTFAGKGAVSLMVLNTDNTTAAALRFDNKKLASSRIGVYDIQPSNARASDTTATLNGNPLQLTAAGDLPELQPKRVAPGTPITVQPTRYMMLVFVDAHVPACLS</sequence>
<evidence type="ECO:0000256" key="1">
    <source>
        <dbReference type="ARBA" id="ARBA00009800"/>
    </source>
</evidence>
<dbReference type="AlphaFoldDB" id="F2TXK5"/>
<feature type="signal peptide" evidence="2">
    <location>
        <begin position="1"/>
        <end position="22"/>
    </location>
</feature>